<proteinExistence type="predicted"/>
<reference evidence="2 3" key="1">
    <citation type="journal article" date="2012" name="J. Bacteriol.">
        <title>Complete Genome Sequence of the BTEX-Degrading Bacterium Pseudoxanthomonas spadix BD-a59.</title>
        <authorList>
            <person name="Lee S.H."/>
            <person name="Jin H.M."/>
            <person name="Lee H.J."/>
            <person name="Kim J.M."/>
            <person name="Jeon C.O."/>
        </authorList>
    </citation>
    <scope>NUCLEOTIDE SEQUENCE [LARGE SCALE GENOMIC DNA]</scope>
    <source>
        <strain evidence="2 3">BD-a59</strain>
    </source>
</reference>
<dbReference type="STRING" id="1045855.DSC_01145"/>
<organism evidence="2 3">
    <name type="scientific">Pseudoxanthomonas spadix (strain BD-a59)</name>
    <dbReference type="NCBI Taxonomy" id="1045855"/>
    <lineage>
        <taxon>Bacteria</taxon>
        <taxon>Pseudomonadati</taxon>
        <taxon>Pseudomonadota</taxon>
        <taxon>Gammaproteobacteria</taxon>
        <taxon>Lysobacterales</taxon>
        <taxon>Lysobacteraceae</taxon>
        <taxon>Pseudoxanthomonas</taxon>
    </lineage>
</organism>
<dbReference type="HOGENOM" id="CLU_094502_3_1_6"/>
<dbReference type="InterPro" id="IPR008869">
    <property type="entry name" value="MlaC/ttg2D"/>
</dbReference>
<sequence length="224" mass="24085">MKRSMFTLVLAAALAASTPAVGLAQAQASTAAAPAQGSASALVLRSSTRVLSTLEQRRAEFKSNPAALKAFIKDEFNTSFDGNYAARLVLGLHGRGASEAEIADFASALADNLTARYGQSLLDFNQRLRVRIKSESPLPGNRGVRVSTEMLRESGDPVPVEYLLRNVNGQWKAFDVMIEGVSYVQTFKNQFDAPLRQKSIRQVAADLRAGRLQAASADAAGNQR</sequence>
<dbReference type="Gene3D" id="3.10.450.710">
    <property type="entry name" value="Tgt2/MlaC"/>
    <property type="match status" value="1"/>
</dbReference>
<protein>
    <submittedName>
        <fullName evidence="2">ABC transporter substrate-binding protein</fullName>
    </submittedName>
</protein>
<dbReference type="eggNOG" id="COG2854">
    <property type="taxonomic scope" value="Bacteria"/>
</dbReference>
<dbReference type="EMBL" id="CP003093">
    <property type="protein sequence ID" value="AER54882.1"/>
    <property type="molecule type" value="Genomic_DNA"/>
</dbReference>
<accession>G7UTI1</accession>
<gene>
    <name evidence="2" type="ordered locus">DSC_01145</name>
</gene>
<keyword evidence="1" id="KW-0732">Signal</keyword>
<evidence type="ECO:0000313" key="3">
    <source>
        <dbReference type="Proteomes" id="UP000005870"/>
    </source>
</evidence>
<dbReference type="PANTHER" id="PTHR36573:SF1">
    <property type="entry name" value="INTERMEMBRANE PHOSPHOLIPID TRANSPORT SYSTEM BINDING PROTEIN MLAC"/>
    <property type="match status" value="1"/>
</dbReference>
<dbReference type="KEGG" id="psd:DSC_01145"/>
<dbReference type="InterPro" id="IPR042245">
    <property type="entry name" value="Tgt2/MlaC_sf"/>
</dbReference>
<feature type="signal peptide" evidence="1">
    <location>
        <begin position="1"/>
        <end position="26"/>
    </location>
</feature>
<evidence type="ECO:0000256" key="1">
    <source>
        <dbReference type="SAM" id="SignalP"/>
    </source>
</evidence>
<feature type="chain" id="PRO_5003504387" evidence="1">
    <location>
        <begin position="27"/>
        <end position="224"/>
    </location>
</feature>
<dbReference type="Pfam" id="PF05494">
    <property type="entry name" value="MlaC"/>
    <property type="match status" value="1"/>
</dbReference>
<evidence type="ECO:0000313" key="2">
    <source>
        <dbReference type="EMBL" id="AER54882.1"/>
    </source>
</evidence>
<name>G7UTI1_PSEUP</name>
<dbReference type="Proteomes" id="UP000005870">
    <property type="component" value="Chromosome"/>
</dbReference>
<dbReference type="PIRSF" id="PIRSF004649">
    <property type="entry name" value="MlaC"/>
    <property type="match status" value="1"/>
</dbReference>
<dbReference type="AlphaFoldDB" id="G7UTI1"/>
<dbReference type="RefSeq" id="WP_014159060.1">
    <property type="nucleotide sequence ID" value="NC_016147.2"/>
</dbReference>
<keyword evidence="3" id="KW-1185">Reference proteome</keyword>
<dbReference type="PANTHER" id="PTHR36573">
    <property type="entry name" value="INTERMEMBRANE PHOSPHOLIPID TRANSPORT SYSTEM BINDING PROTEIN MLAC"/>
    <property type="match status" value="1"/>
</dbReference>
<dbReference type="OrthoDB" id="9787053at2"/>